<feature type="compositionally biased region" description="Polar residues" evidence="1">
    <location>
        <begin position="1"/>
        <end position="11"/>
    </location>
</feature>
<proteinExistence type="predicted"/>
<organism evidence="2 3">
    <name type="scientific">Williamsia sterculiae</name>
    <dbReference type="NCBI Taxonomy" id="1344003"/>
    <lineage>
        <taxon>Bacteria</taxon>
        <taxon>Bacillati</taxon>
        <taxon>Actinomycetota</taxon>
        <taxon>Actinomycetes</taxon>
        <taxon>Mycobacteriales</taxon>
        <taxon>Nocardiaceae</taxon>
        <taxon>Williamsia</taxon>
    </lineage>
</organism>
<dbReference type="InterPro" id="IPR025859">
    <property type="entry name" value="AurF/CmlI"/>
</dbReference>
<gene>
    <name evidence="2" type="ORF">SAMN05445060_3732</name>
</gene>
<dbReference type="OrthoDB" id="786532at2"/>
<dbReference type="SUPFAM" id="SSF47240">
    <property type="entry name" value="Ferritin-like"/>
    <property type="match status" value="1"/>
</dbReference>
<dbReference type="AlphaFoldDB" id="A0A1N7H960"/>
<dbReference type="Proteomes" id="UP000186218">
    <property type="component" value="Unassembled WGS sequence"/>
</dbReference>
<dbReference type="EMBL" id="FTNT01000013">
    <property type="protein sequence ID" value="SIS21352.1"/>
    <property type="molecule type" value="Genomic_DNA"/>
</dbReference>
<feature type="region of interest" description="Disordered" evidence="1">
    <location>
        <begin position="1"/>
        <end position="20"/>
    </location>
</feature>
<protein>
    <submittedName>
        <fullName evidence="2">p-aminobenzoate N-oxygenase AurF</fullName>
    </submittedName>
</protein>
<name>A0A1N7H960_9NOCA</name>
<dbReference type="InterPro" id="IPR009078">
    <property type="entry name" value="Ferritin-like_SF"/>
</dbReference>
<evidence type="ECO:0000313" key="3">
    <source>
        <dbReference type="Proteomes" id="UP000186218"/>
    </source>
</evidence>
<accession>A0A1N7H960</accession>
<dbReference type="STRING" id="1344003.SAMN05445060_3732"/>
<evidence type="ECO:0000313" key="2">
    <source>
        <dbReference type="EMBL" id="SIS21352.1"/>
    </source>
</evidence>
<dbReference type="Pfam" id="PF11583">
    <property type="entry name" value="AurF"/>
    <property type="match status" value="1"/>
</dbReference>
<dbReference type="InterPro" id="IPR012348">
    <property type="entry name" value="RNR-like"/>
</dbReference>
<dbReference type="RefSeq" id="WP_076482535.1">
    <property type="nucleotide sequence ID" value="NZ_FTNT01000013.1"/>
</dbReference>
<dbReference type="GO" id="GO:0016491">
    <property type="term" value="F:oxidoreductase activity"/>
    <property type="evidence" value="ECO:0007669"/>
    <property type="project" value="InterPro"/>
</dbReference>
<dbReference type="Gene3D" id="1.10.620.20">
    <property type="entry name" value="Ribonucleotide Reductase, subunit A"/>
    <property type="match status" value="1"/>
</dbReference>
<evidence type="ECO:0000256" key="1">
    <source>
        <dbReference type="SAM" id="MobiDB-lite"/>
    </source>
</evidence>
<sequence>MSAPAANTTRSARARDEQPRSAVAERLLNGSLKRSYDPVVDLDWDAPLDDDKYFLPPALITVYGTDLWERMSVDERIELSRQEMSNILSTGIWFENLLNRALLQNLMKHDPSSPETIYSLTEMGDECRHMVMFGKAIERCGARPYQMVLWQRLLMHTLAYPMRGTILWMAALIGEEIFDALQRRMLDDPELQPLMSRLMAVHVTEEARHIGFARDGVRRRRPIRGRWETFLAANLHGLAGPLFQRVFTNPRMYANAGLDPVRTAEIARANPCFREQQVIGFASLAAFLEENGLMTRFSRWGWRRGGFLA</sequence>
<keyword evidence="3" id="KW-1185">Reference proteome</keyword>
<reference evidence="2 3" key="1">
    <citation type="submission" date="2017-01" db="EMBL/GenBank/DDBJ databases">
        <authorList>
            <person name="Mah S.A."/>
            <person name="Swanson W.J."/>
            <person name="Moy G.W."/>
            <person name="Vacquier V.D."/>
        </authorList>
    </citation>
    <scope>NUCLEOTIDE SEQUENCE [LARGE SCALE GENOMIC DNA]</scope>
    <source>
        <strain evidence="2 3">CPCC 203464</strain>
    </source>
</reference>